<evidence type="ECO:0000313" key="2">
    <source>
        <dbReference type="Proteomes" id="UP000314294"/>
    </source>
</evidence>
<dbReference type="Proteomes" id="UP000314294">
    <property type="component" value="Unassembled WGS sequence"/>
</dbReference>
<proteinExistence type="predicted"/>
<name>A0A4Z2HHM3_9TELE</name>
<keyword evidence="2" id="KW-1185">Reference proteome</keyword>
<protein>
    <submittedName>
        <fullName evidence="1">Uncharacterized protein</fullName>
    </submittedName>
</protein>
<evidence type="ECO:0000313" key="1">
    <source>
        <dbReference type="EMBL" id="TNN65266.1"/>
    </source>
</evidence>
<reference evidence="1 2" key="1">
    <citation type="submission" date="2019-03" db="EMBL/GenBank/DDBJ databases">
        <title>First draft genome of Liparis tanakae, snailfish: a comprehensive survey of snailfish specific genes.</title>
        <authorList>
            <person name="Kim W."/>
            <person name="Song I."/>
            <person name="Jeong J.-H."/>
            <person name="Kim D."/>
            <person name="Kim S."/>
            <person name="Ryu S."/>
            <person name="Song J.Y."/>
            <person name="Lee S.K."/>
        </authorList>
    </citation>
    <scope>NUCLEOTIDE SEQUENCE [LARGE SCALE GENOMIC DNA]</scope>
    <source>
        <tissue evidence="1">Muscle</tissue>
    </source>
</reference>
<sequence length="207" mass="22734">MDCSSDSDDSIGSAASNWFSDTGVLGICPPMCIRMCCCRTTALAVHHLLKFCSSRALLSYEAIAIHMMQNSKHFFCISLNRISSHLLDKRMRGNRWGAITCGHAKGNATGGGDVVKMLWHRMWVHANGLKPRLLARLSVLTASDPPAICRGPLLAVLQQVVGVSKIRLEKETLCWIEAALKALLQFVAADILEPVVSPDYGRWEVTL</sequence>
<accession>A0A4Z2HHM3</accession>
<dbReference type="AlphaFoldDB" id="A0A4Z2HHM3"/>
<organism evidence="1 2">
    <name type="scientific">Liparis tanakae</name>
    <name type="common">Tanaka's snailfish</name>
    <dbReference type="NCBI Taxonomy" id="230148"/>
    <lineage>
        <taxon>Eukaryota</taxon>
        <taxon>Metazoa</taxon>
        <taxon>Chordata</taxon>
        <taxon>Craniata</taxon>
        <taxon>Vertebrata</taxon>
        <taxon>Euteleostomi</taxon>
        <taxon>Actinopterygii</taxon>
        <taxon>Neopterygii</taxon>
        <taxon>Teleostei</taxon>
        <taxon>Neoteleostei</taxon>
        <taxon>Acanthomorphata</taxon>
        <taxon>Eupercaria</taxon>
        <taxon>Perciformes</taxon>
        <taxon>Cottioidei</taxon>
        <taxon>Cottales</taxon>
        <taxon>Liparidae</taxon>
        <taxon>Liparis</taxon>
    </lineage>
</organism>
<comment type="caution">
    <text evidence="1">The sequence shown here is derived from an EMBL/GenBank/DDBJ whole genome shotgun (WGS) entry which is preliminary data.</text>
</comment>
<dbReference type="EMBL" id="SRLO01000238">
    <property type="protein sequence ID" value="TNN65266.1"/>
    <property type="molecule type" value="Genomic_DNA"/>
</dbReference>
<gene>
    <name evidence="1" type="ORF">EYF80_024555</name>
</gene>